<feature type="transmembrane region" description="Helical" evidence="7">
    <location>
        <begin position="152"/>
        <end position="170"/>
    </location>
</feature>
<evidence type="ECO:0000256" key="3">
    <source>
        <dbReference type="ARBA" id="ARBA00022741"/>
    </source>
</evidence>
<feature type="transmembrane region" description="Helical" evidence="7">
    <location>
        <begin position="123"/>
        <end position="146"/>
    </location>
</feature>
<dbReference type="Gene3D" id="3.40.50.300">
    <property type="entry name" value="P-loop containing nucleotide triphosphate hydrolases"/>
    <property type="match status" value="1"/>
</dbReference>
<dbReference type="EMBL" id="CP072801">
    <property type="protein sequence ID" value="QTR45432.1"/>
    <property type="molecule type" value="Genomic_DNA"/>
</dbReference>
<keyword evidence="4" id="KW-0067">ATP-binding</keyword>
<dbReference type="InterPro" id="IPR027417">
    <property type="entry name" value="P-loop_NTPase"/>
</dbReference>
<dbReference type="PANTHER" id="PTHR24221">
    <property type="entry name" value="ATP-BINDING CASSETTE SUB-FAMILY B"/>
    <property type="match status" value="1"/>
</dbReference>
<comment type="subcellular location">
    <subcellularLocation>
        <location evidence="1">Cell membrane</location>
        <topology evidence="1">Multi-pass membrane protein</topology>
    </subcellularLocation>
</comment>
<dbReference type="InterPro" id="IPR005898">
    <property type="entry name" value="Cyc_pep_transpt_SyrD/YojI"/>
</dbReference>
<evidence type="ECO:0000256" key="5">
    <source>
        <dbReference type="ARBA" id="ARBA00022989"/>
    </source>
</evidence>
<feature type="transmembrane region" description="Helical" evidence="7">
    <location>
        <begin position="16"/>
        <end position="36"/>
    </location>
</feature>
<dbReference type="InterPro" id="IPR036640">
    <property type="entry name" value="ABC1_TM_sf"/>
</dbReference>
<dbReference type="PROSITE" id="PS50893">
    <property type="entry name" value="ABC_TRANSPORTER_2"/>
    <property type="match status" value="1"/>
</dbReference>
<evidence type="ECO:0000256" key="7">
    <source>
        <dbReference type="SAM" id="Phobius"/>
    </source>
</evidence>
<dbReference type="InterPro" id="IPR003439">
    <property type="entry name" value="ABC_transporter-like_ATP-bd"/>
</dbReference>
<feature type="transmembrane region" description="Helical" evidence="7">
    <location>
        <begin position="237"/>
        <end position="259"/>
    </location>
</feature>
<keyword evidence="6 7" id="KW-0472">Membrane</keyword>
<evidence type="ECO:0000313" key="10">
    <source>
        <dbReference type="EMBL" id="QTR45432.1"/>
    </source>
</evidence>
<proteinExistence type="predicted"/>
<keyword evidence="5 7" id="KW-1133">Transmembrane helix</keyword>
<dbReference type="RefSeq" id="WP_210221843.1">
    <property type="nucleotide sequence ID" value="NZ_CP072801.1"/>
</dbReference>
<dbReference type="Gene3D" id="1.20.1560.10">
    <property type="entry name" value="ABC transporter type 1, transmembrane domain"/>
    <property type="match status" value="1"/>
</dbReference>
<dbReference type="PROSITE" id="PS50929">
    <property type="entry name" value="ABC_TM1F"/>
    <property type="match status" value="1"/>
</dbReference>
<dbReference type="SUPFAM" id="SSF52540">
    <property type="entry name" value="P-loop containing nucleoside triphosphate hydrolases"/>
    <property type="match status" value="1"/>
</dbReference>
<name>A0ABX7WQG8_9GAMM</name>
<evidence type="ECO:0000259" key="9">
    <source>
        <dbReference type="PROSITE" id="PS50929"/>
    </source>
</evidence>
<keyword evidence="3" id="KW-0547">Nucleotide-binding</keyword>
<dbReference type="Proteomes" id="UP000672039">
    <property type="component" value="Chromosome"/>
</dbReference>
<keyword evidence="11" id="KW-1185">Reference proteome</keyword>
<evidence type="ECO:0000313" key="11">
    <source>
        <dbReference type="Proteomes" id="UP000672039"/>
    </source>
</evidence>
<dbReference type="InterPro" id="IPR011527">
    <property type="entry name" value="ABC1_TM_dom"/>
</dbReference>
<feature type="domain" description="ABC transmembrane type-1" evidence="9">
    <location>
        <begin position="18"/>
        <end position="292"/>
    </location>
</feature>
<evidence type="ECO:0000259" key="8">
    <source>
        <dbReference type="PROSITE" id="PS50893"/>
    </source>
</evidence>
<organism evidence="10 11">
    <name type="scientific">Thiothrix litoralis</name>
    <dbReference type="NCBI Taxonomy" id="2891210"/>
    <lineage>
        <taxon>Bacteria</taxon>
        <taxon>Pseudomonadati</taxon>
        <taxon>Pseudomonadota</taxon>
        <taxon>Gammaproteobacteria</taxon>
        <taxon>Thiotrichales</taxon>
        <taxon>Thiotrichaceae</taxon>
        <taxon>Thiothrix</taxon>
    </lineage>
</organism>
<evidence type="ECO:0000256" key="1">
    <source>
        <dbReference type="ARBA" id="ARBA00004651"/>
    </source>
</evidence>
<feature type="domain" description="ABC transporter" evidence="8">
    <location>
        <begin position="332"/>
        <end position="541"/>
    </location>
</feature>
<evidence type="ECO:0000256" key="2">
    <source>
        <dbReference type="ARBA" id="ARBA00022692"/>
    </source>
</evidence>
<evidence type="ECO:0000256" key="4">
    <source>
        <dbReference type="ARBA" id="ARBA00022840"/>
    </source>
</evidence>
<accession>A0ABX7WQG8</accession>
<dbReference type="PANTHER" id="PTHR24221:SF654">
    <property type="entry name" value="ATP-BINDING CASSETTE SUB-FAMILY B MEMBER 6"/>
    <property type="match status" value="1"/>
</dbReference>
<feature type="transmembrane region" description="Helical" evidence="7">
    <location>
        <begin position="48"/>
        <end position="65"/>
    </location>
</feature>
<dbReference type="SUPFAM" id="SSF90123">
    <property type="entry name" value="ABC transporter transmembrane region"/>
    <property type="match status" value="1"/>
</dbReference>
<dbReference type="InterPro" id="IPR039421">
    <property type="entry name" value="Type_1_exporter"/>
</dbReference>
<gene>
    <name evidence="10" type="ORF">J9253_15685</name>
</gene>
<protein>
    <submittedName>
        <fullName evidence="10">Cyclic peptide export ABC transporter</fullName>
    </submittedName>
</protein>
<dbReference type="InterPro" id="IPR003593">
    <property type="entry name" value="AAA+_ATPase"/>
</dbReference>
<sequence length="542" mass="61439">MQLLTFVTQETEVSKLRLLVLAAISGIANSLLLVILNEAAAELENGEVEIQLLLQYLLTFILFIFTQRTAQREAVIAVEQAMQKVRIRLADKVRQSELRTIEQLGNISHYTPLTQSANTISQAAMYLLTGFESLLVLLFSSLYLLWLSPSSFAVAMVLITLTILLLVRHYRISFRELSEASRKEGQFFERFSTMLKGFKQIKASRRESDEIFRELTQLANETSELKSRSNARLLEDILLSNMAFYLLLLIVVFLLPNLIPVHEENLFQVIATILFMMEPVYTVSSAIPNISKTNVSISSLYKLEATLDKAHNDPATDTTISPKLENFHTLGLQSASFTYTNTDGQPLFQAGPFQMQCQRGEMLFITGRNGSGKSTFLKLLTGLYHTDNADCVQVDGENLQAADYPAYRELFSIVFSDFHLFDRLYGLVDVSDDEINGWLSKLDLAHKTRFENGTFTQTDLSTGQRKRLAFIAAVVQHRPLLVLDEFAADQDPAFRQRFYEEILPELRAQGQTIIAVSHDDRYFHLADRVLHMETGQLQGYTP</sequence>
<dbReference type="NCBIfam" id="TIGR01194">
    <property type="entry name" value="cyc_pep_trnsptr"/>
    <property type="match status" value="1"/>
</dbReference>
<keyword evidence="2 7" id="KW-0812">Transmembrane</keyword>
<dbReference type="Pfam" id="PF00005">
    <property type="entry name" value="ABC_tran"/>
    <property type="match status" value="1"/>
</dbReference>
<dbReference type="SMART" id="SM00382">
    <property type="entry name" value="AAA"/>
    <property type="match status" value="1"/>
</dbReference>
<reference evidence="10 11" key="1">
    <citation type="submission" date="2021-04" db="EMBL/GenBank/DDBJ databases">
        <title>Genomics, taxonomy and metabolism of representatives of sulfur bacteria of the genus Thiothrix: Thiothrix fructosivorans QT, Thiothrix unzii A1T and three new species, Thiothrix subterranea sp. nov., Thiothrix litoralis sp. nov. and 'Candidatus Thiothrix anitrata' sp. nov.</title>
        <authorList>
            <person name="Ravin N.V."/>
            <person name="Smolyakov D."/>
            <person name="Rudenko T.S."/>
            <person name="Mardanov A.V."/>
            <person name="Beletsky A.V."/>
            <person name="Markov N.D."/>
            <person name="Fomenkov A.I."/>
            <person name="Roberts R.J."/>
            <person name="Karnachuk O.V."/>
            <person name="Novikov A."/>
            <person name="Grabovich M.Y."/>
        </authorList>
    </citation>
    <scope>NUCLEOTIDE SEQUENCE [LARGE SCALE GENOMIC DNA]</scope>
    <source>
        <strain evidence="10 11">AS</strain>
    </source>
</reference>
<evidence type="ECO:0000256" key="6">
    <source>
        <dbReference type="ARBA" id="ARBA00023136"/>
    </source>
</evidence>